<sequence>MLSCKNDDKKENLKTEIINSQDYKEVIFTKSYKTTGDIRELNIQYNNFLLKFRFIEDITLLQFVVDGENVSDWKQILFNFEYLPDNYDGIRLLFDEKKSKGILLLPGYTEQYPNLIAYEFDEDHFSYLNNFNIKDEDLNKISFENLNKEWKKGSFKLTKKSDKYILTFCDVSKKNILNFESSVFNDLLPETEIKKYIDKVTKSEKAKSNRNYSLSEFLEDIKKKGLERFFEKKCDLNQDNREDEIYVFWDSKEEKFLVYIVLLNEDSSVQKTFENENILTPPAPNSTGTGLNGIKWNNYDFTFVDNISEGPTQTRFITFQYDKINKQIKLQKYSIVTTYADESKNWENTFTTNNFGEVQFIDYDSKTIDDLCNNKNSR</sequence>
<accession>A0A444VY23</accession>
<dbReference type="EMBL" id="JUIV01000008">
    <property type="protein sequence ID" value="RYJ38515.1"/>
    <property type="molecule type" value="Genomic_DNA"/>
</dbReference>
<evidence type="ECO:0000313" key="1">
    <source>
        <dbReference type="EMBL" id="RYJ38515.1"/>
    </source>
</evidence>
<dbReference type="AlphaFoldDB" id="A0A444VY23"/>
<dbReference type="Proteomes" id="UP000290433">
    <property type="component" value="Unassembled WGS sequence"/>
</dbReference>
<name>A0A444VY23_9FLAO</name>
<comment type="caution">
    <text evidence="1">The sequence shown here is derived from an EMBL/GenBank/DDBJ whole genome shotgun (WGS) entry which is preliminary data.</text>
</comment>
<reference evidence="1 2" key="1">
    <citation type="submission" date="2014-12" db="EMBL/GenBank/DDBJ databases">
        <title>Genome sequence of Flavobacterium anhuiense RCM74.</title>
        <authorList>
            <person name="Kim J.F."/>
            <person name="Song J.Y."/>
            <person name="Kwak M.-J."/>
            <person name="Lee S.-W."/>
        </authorList>
    </citation>
    <scope>NUCLEOTIDE SEQUENCE [LARGE SCALE GENOMIC DNA]</scope>
    <source>
        <strain evidence="1 2">RCM74</strain>
    </source>
</reference>
<organism evidence="1 2">
    <name type="scientific">Flavobacterium anhuiense</name>
    <dbReference type="NCBI Taxonomy" id="459526"/>
    <lineage>
        <taxon>Bacteria</taxon>
        <taxon>Pseudomonadati</taxon>
        <taxon>Bacteroidota</taxon>
        <taxon>Flavobacteriia</taxon>
        <taxon>Flavobacteriales</taxon>
        <taxon>Flavobacteriaceae</taxon>
        <taxon>Flavobacterium</taxon>
    </lineage>
</organism>
<protein>
    <submittedName>
        <fullName evidence="1">Uncharacterized protein</fullName>
    </submittedName>
</protein>
<evidence type="ECO:0000313" key="2">
    <source>
        <dbReference type="Proteomes" id="UP000290433"/>
    </source>
</evidence>
<proteinExistence type="predicted"/>
<gene>
    <name evidence="1" type="ORF">NU08_2492</name>
</gene>